<name>A0A6J5M916_9CAUD</name>
<evidence type="ECO:0000313" key="2">
    <source>
        <dbReference type="EMBL" id="CAB4140249.1"/>
    </source>
</evidence>
<feature type="region of interest" description="Disordered" evidence="1">
    <location>
        <begin position="32"/>
        <end position="59"/>
    </location>
</feature>
<organism evidence="2">
    <name type="scientific">uncultured Caudovirales phage</name>
    <dbReference type="NCBI Taxonomy" id="2100421"/>
    <lineage>
        <taxon>Viruses</taxon>
        <taxon>Duplodnaviria</taxon>
        <taxon>Heunggongvirae</taxon>
        <taxon>Uroviricota</taxon>
        <taxon>Caudoviricetes</taxon>
        <taxon>Peduoviridae</taxon>
        <taxon>Maltschvirus</taxon>
        <taxon>Maltschvirus maltsch</taxon>
    </lineage>
</organism>
<protein>
    <submittedName>
        <fullName evidence="2">Uncharacterized protein</fullName>
    </submittedName>
</protein>
<proteinExistence type="predicted"/>
<feature type="compositionally biased region" description="Basic residues" evidence="1">
    <location>
        <begin position="50"/>
        <end position="59"/>
    </location>
</feature>
<sequence>MAVKKTKPNKFVDPLYGQGSYPPIFPMGPVNIQGPLRGAGDPNYTETMKAGKKKPVKRK</sequence>
<evidence type="ECO:0000256" key="1">
    <source>
        <dbReference type="SAM" id="MobiDB-lite"/>
    </source>
</evidence>
<dbReference type="EMBL" id="LR796377">
    <property type="protein sequence ID" value="CAB4140249.1"/>
    <property type="molecule type" value="Genomic_DNA"/>
</dbReference>
<gene>
    <name evidence="2" type="ORF">UFOVP404_40</name>
</gene>
<reference evidence="2" key="1">
    <citation type="submission" date="2020-04" db="EMBL/GenBank/DDBJ databases">
        <authorList>
            <person name="Chiriac C."/>
            <person name="Salcher M."/>
            <person name="Ghai R."/>
            <person name="Kavagutti S V."/>
        </authorList>
    </citation>
    <scope>NUCLEOTIDE SEQUENCE</scope>
</reference>
<accession>A0A6J5M916</accession>